<dbReference type="EMBL" id="JBGFUD010046396">
    <property type="protein sequence ID" value="MFH4985120.1"/>
    <property type="molecule type" value="Genomic_DNA"/>
</dbReference>
<comment type="caution">
    <text evidence="1">The sequence shown here is derived from an EMBL/GenBank/DDBJ whole genome shotgun (WGS) entry which is preliminary data.</text>
</comment>
<proteinExistence type="predicted"/>
<dbReference type="AlphaFoldDB" id="A0ABD6EZZ6"/>
<organism evidence="1 2">
    <name type="scientific">Gnathostoma spinigerum</name>
    <dbReference type="NCBI Taxonomy" id="75299"/>
    <lineage>
        <taxon>Eukaryota</taxon>
        <taxon>Metazoa</taxon>
        <taxon>Ecdysozoa</taxon>
        <taxon>Nematoda</taxon>
        <taxon>Chromadorea</taxon>
        <taxon>Rhabditida</taxon>
        <taxon>Spirurina</taxon>
        <taxon>Gnathostomatomorpha</taxon>
        <taxon>Gnathostomatoidea</taxon>
        <taxon>Gnathostomatidae</taxon>
        <taxon>Gnathostoma</taxon>
    </lineage>
</organism>
<accession>A0ABD6EZZ6</accession>
<dbReference type="Proteomes" id="UP001608902">
    <property type="component" value="Unassembled WGS sequence"/>
</dbReference>
<reference evidence="1 2" key="1">
    <citation type="submission" date="2024-08" db="EMBL/GenBank/DDBJ databases">
        <title>Gnathostoma spinigerum genome.</title>
        <authorList>
            <person name="Gonzalez-Bertolin B."/>
            <person name="Monzon S."/>
            <person name="Zaballos A."/>
            <person name="Jimenez P."/>
            <person name="Dekumyoy P."/>
            <person name="Varona S."/>
            <person name="Cuesta I."/>
            <person name="Sumanam S."/>
            <person name="Adisakwattana P."/>
            <person name="Gasser R.B."/>
            <person name="Hernandez-Gonzalez A."/>
            <person name="Young N.D."/>
            <person name="Perteguer M.J."/>
        </authorList>
    </citation>
    <scope>NUCLEOTIDE SEQUENCE [LARGE SCALE GENOMIC DNA]</scope>
    <source>
        <strain evidence="1">AL3</strain>
        <tissue evidence="1">Liver</tissue>
    </source>
</reference>
<name>A0ABD6EZZ6_9BILA</name>
<sequence>TNVGANAFARVSYDDAQMKKLLHAIELHTEQFSVEDLSAMIADEGAFLK</sequence>
<evidence type="ECO:0000313" key="2">
    <source>
        <dbReference type="Proteomes" id="UP001608902"/>
    </source>
</evidence>
<feature type="non-terminal residue" evidence="1">
    <location>
        <position position="1"/>
    </location>
</feature>
<keyword evidence="2" id="KW-1185">Reference proteome</keyword>
<evidence type="ECO:0000313" key="1">
    <source>
        <dbReference type="EMBL" id="MFH4985120.1"/>
    </source>
</evidence>
<gene>
    <name evidence="1" type="ORF">AB6A40_011829</name>
</gene>
<protein>
    <submittedName>
        <fullName evidence="1">Uncharacterized protein</fullName>
    </submittedName>
</protein>